<keyword evidence="1" id="KW-0812">Transmembrane</keyword>
<evidence type="ECO:0000256" key="1">
    <source>
        <dbReference type="SAM" id="Phobius"/>
    </source>
</evidence>
<comment type="caution">
    <text evidence="2">The sequence shown here is derived from an EMBL/GenBank/DDBJ whole genome shotgun (WGS) entry which is preliminary data.</text>
</comment>
<feature type="transmembrane region" description="Helical" evidence="1">
    <location>
        <begin position="27"/>
        <end position="52"/>
    </location>
</feature>
<dbReference type="RefSeq" id="WP_229642130.1">
    <property type="nucleotide sequence ID" value="NZ_JADWDC010000064.1"/>
</dbReference>
<name>A0A964BWF7_9CYAN</name>
<evidence type="ECO:0000313" key="3">
    <source>
        <dbReference type="Proteomes" id="UP000729733"/>
    </source>
</evidence>
<organism evidence="2 3">
    <name type="scientific">Waterburya agarophytonicola KI4</name>
    <dbReference type="NCBI Taxonomy" id="2874699"/>
    <lineage>
        <taxon>Bacteria</taxon>
        <taxon>Bacillati</taxon>
        <taxon>Cyanobacteriota</taxon>
        <taxon>Cyanophyceae</taxon>
        <taxon>Pleurocapsales</taxon>
        <taxon>Hyellaceae</taxon>
        <taxon>Waterburya</taxon>
        <taxon>Waterburya agarophytonicola</taxon>
    </lineage>
</organism>
<sequence length="72" mass="7714">MSFALFIGLGLGAIAWGLRTTEEVVRLSAAIIGAILLIWGLCLTPQMFLIGAEILTVIAVFRICVRCCECDG</sequence>
<gene>
    <name evidence="2" type="ORF">I4641_18830</name>
</gene>
<dbReference type="Proteomes" id="UP000729733">
    <property type="component" value="Unassembled WGS sequence"/>
</dbReference>
<keyword evidence="3" id="KW-1185">Reference proteome</keyword>
<keyword evidence="1" id="KW-1133">Transmembrane helix</keyword>
<protein>
    <submittedName>
        <fullName evidence="2">Uncharacterized protein</fullName>
    </submittedName>
</protein>
<accession>A0A964BWF7</accession>
<proteinExistence type="predicted"/>
<keyword evidence="1" id="KW-0472">Membrane</keyword>
<dbReference type="EMBL" id="JADWDC010000064">
    <property type="protein sequence ID" value="MCC0179027.1"/>
    <property type="molecule type" value="Genomic_DNA"/>
</dbReference>
<evidence type="ECO:0000313" key="2">
    <source>
        <dbReference type="EMBL" id="MCC0179027.1"/>
    </source>
</evidence>
<dbReference type="AlphaFoldDB" id="A0A964BWF7"/>
<reference evidence="2" key="1">
    <citation type="journal article" date="2021" name="Antonie Van Leeuwenhoek">
        <title>Draft genome and description of Waterburya agarophytonicola gen. nov. sp. nov. (Pleurocapsales, Cyanobacteria): a seaweed symbiont.</title>
        <authorList>
            <person name="Bonthond G."/>
            <person name="Shalygin S."/>
            <person name="Bayer T."/>
            <person name="Weinberger F."/>
        </authorList>
    </citation>
    <scope>NUCLEOTIDE SEQUENCE</scope>
    <source>
        <strain evidence="2">KI4</strain>
    </source>
</reference>